<gene>
    <name evidence="1" type="ORF">NIOZUU157_00140</name>
</gene>
<protein>
    <submittedName>
        <fullName evidence="1">Uncharacterized protein</fullName>
    </submittedName>
</protein>
<name>A0A7S9XGP0_9VIRU</name>
<dbReference type="EMBL" id="MW030547">
    <property type="protein sequence ID" value="QPI16257.1"/>
    <property type="molecule type" value="Genomic_DNA"/>
</dbReference>
<proteinExistence type="predicted"/>
<evidence type="ECO:0000313" key="1">
    <source>
        <dbReference type="EMBL" id="QPI16257.1"/>
    </source>
</evidence>
<sequence>MSKIPEFDKFNETIVAAGFGQMGINNFALGGATPQTGYSMTPIAGVVESCSNHIAQEADTYEKNDNDEHKADSYLKEAKKHINEAIDKAYESYSATNEAMVQVAGSKKPAGAQVLATVIIDYLEDNLLMPSNANKKKITEEIKQLIIKSTF</sequence>
<accession>A0A7S9XGP0</accession>
<reference evidence="1" key="1">
    <citation type="submission" date="2020-08" db="EMBL/GenBank/DDBJ databases">
        <title>Bridging the membrane lipid divide: bacteria of the FCB group superphylum have the potential to synthesize archaeal ether lipids.</title>
        <authorList>
            <person name="Villanueva L."/>
            <person name="von Meijenfeldt F.A.B."/>
            <person name="Westbye A.B."/>
            <person name="Yadav S."/>
            <person name="Hopmans E.C."/>
            <person name="Dutilh B.E."/>
            <person name="Sinninghe Damste J.S."/>
        </authorList>
    </citation>
    <scope>NUCLEOTIDE SEQUENCE</scope>
    <source>
        <strain evidence="1">NIOZ-UU157</strain>
    </source>
</reference>
<organism evidence="1">
    <name type="scientific">Virus NIOZ-UU157</name>
    <dbReference type="NCBI Taxonomy" id="2763269"/>
    <lineage>
        <taxon>Viruses</taxon>
    </lineage>
</organism>